<dbReference type="EMBL" id="LSSN01001251">
    <property type="protein sequence ID" value="OMJ20397.1"/>
    <property type="molecule type" value="Genomic_DNA"/>
</dbReference>
<evidence type="ECO:0000256" key="1">
    <source>
        <dbReference type="ARBA" id="ARBA00022801"/>
    </source>
</evidence>
<accession>A0A1R1Y0B6</accession>
<keyword evidence="1" id="KW-0378">Hydrolase</keyword>
<dbReference type="Gene3D" id="3.40.50.1240">
    <property type="entry name" value="Phosphoglycerate mutase-like"/>
    <property type="match status" value="1"/>
</dbReference>
<comment type="caution">
    <text evidence="2">The sequence shown here is derived from an EMBL/GenBank/DDBJ whole genome shotgun (WGS) entry which is preliminary data.</text>
</comment>
<name>A0A1R1Y0B6_9FUNG</name>
<feature type="non-terminal residue" evidence="2">
    <location>
        <position position="1"/>
    </location>
</feature>
<evidence type="ECO:0000313" key="2">
    <source>
        <dbReference type="EMBL" id="OMJ20397.1"/>
    </source>
</evidence>
<keyword evidence="3" id="KW-1185">Reference proteome</keyword>
<dbReference type="PANTHER" id="PTHR11567:SF110">
    <property type="entry name" value="2-PHOSPHOXYLOSE PHOSPHATASE 1"/>
    <property type="match status" value="1"/>
</dbReference>
<sequence length="282" mass="32256">STRQTANYVLSGLYPVSGNGDDVAVNSFYLPAATDNIFDNPQACPKSQVLLNQIIASDDYQEYLGANKDYIETLNKIISANTSTPEFTTSRKYYYDNIQSRVCRGLPYACNKDGKCVNDDVYRIFRGYNTIEIYLQKRLSAFSQEYNKLTSGLYLRDFKRDMKELVRANKNKNKFSKKNVTRFYMYSANDQIIHNVAYPLIAGALDSLAAPISSNMYFEVWENNTSGKLSVRAFYNNRILQVYGLDGSRTNPWCDFNSCDYDTFMKFLDSVIPQNPSVECYA</sequence>
<reference evidence="2 3" key="1">
    <citation type="submission" date="2017-01" db="EMBL/GenBank/DDBJ databases">
        <authorList>
            <person name="Mah S.A."/>
            <person name="Swanson W.J."/>
            <person name="Moy G.W."/>
            <person name="Vacquier V.D."/>
        </authorList>
    </citation>
    <scope>NUCLEOTIDE SEQUENCE [LARGE SCALE GENOMIC DNA]</scope>
    <source>
        <strain evidence="2 3">GSMNP</strain>
    </source>
</reference>
<dbReference type="AlphaFoldDB" id="A0A1R1Y0B6"/>
<evidence type="ECO:0000313" key="3">
    <source>
        <dbReference type="Proteomes" id="UP000187283"/>
    </source>
</evidence>
<dbReference type="SUPFAM" id="SSF53254">
    <property type="entry name" value="Phosphoglycerate mutase-like"/>
    <property type="match status" value="1"/>
</dbReference>
<dbReference type="GO" id="GO:0016791">
    <property type="term" value="F:phosphatase activity"/>
    <property type="evidence" value="ECO:0007669"/>
    <property type="project" value="TreeGrafter"/>
</dbReference>
<dbReference type="InterPro" id="IPR029033">
    <property type="entry name" value="His_PPase_superfam"/>
</dbReference>
<dbReference type="PANTHER" id="PTHR11567">
    <property type="entry name" value="ACID PHOSPHATASE-RELATED"/>
    <property type="match status" value="1"/>
</dbReference>
<protein>
    <recommendedName>
        <fullName evidence="4">Counting factor 60</fullName>
    </recommendedName>
</protein>
<proteinExistence type="predicted"/>
<dbReference type="Proteomes" id="UP000187283">
    <property type="component" value="Unassembled WGS sequence"/>
</dbReference>
<gene>
    <name evidence="2" type="ORF">AYI70_g4140</name>
</gene>
<dbReference type="InterPro" id="IPR050645">
    <property type="entry name" value="Histidine_acid_phosphatase"/>
</dbReference>
<dbReference type="OrthoDB" id="10257284at2759"/>
<organism evidence="2 3">
    <name type="scientific">Smittium culicis</name>
    <dbReference type="NCBI Taxonomy" id="133412"/>
    <lineage>
        <taxon>Eukaryota</taxon>
        <taxon>Fungi</taxon>
        <taxon>Fungi incertae sedis</taxon>
        <taxon>Zoopagomycota</taxon>
        <taxon>Kickxellomycotina</taxon>
        <taxon>Harpellomycetes</taxon>
        <taxon>Harpellales</taxon>
        <taxon>Legeriomycetaceae</taxon>
        <taxon>Smittium</taxon>
    </lineage>
</organism>
<evidence type="ECO:0008006" key="4">
    <source>
        <dbReference type="Google" id="ProtNLM"/>
    </source>
</evidence>